<reference evidence="2 3" key="1">
    <citation type="submission" date="2021-07" db="EMBL/GenBank/DDBJ databases">
        <authorList>
            <person name="So Y."/>
        </authorList>
    </citation>
    <scope>NUCLEOTIDE SEQUENCE [LARGE SCALE GENOMIC DNA]</scope>
    <source>
        <strain evidence="2 3">HJA6</strain>
    </source>
</reference>
<keyword evidence="3" id="KW-1185">Reference proteome</keyword>
<feature type="transmembrane region" description="Helical" evidence="1">
    <location>
        <begin position="41"/>
        <end position="59"/>
    </location>
</feature>
<keyword evidence="1" id="KW-0812">Transmembrane</keyword>
<name>A0ABS7A543_9PROT</name>
<accession>A0ABS7A543</accession>
<feature type="transmembrane region" description="Helical" evidence="1">
    <location>
        <begin position="66"/>
        <end position="85"/>
    </location>
</feature>
<keyword evidence="1" id="KW-1133">Transmembrane helix</keyword>
<comment type="caution">
    <text evidence="2">The sequence shown here is derived from an EMBL/GenBank/DDBJ whole genome shotgun (WGS) entry which is preliminary data.</text>
</comment>
<protein>
    <recommendedName>
        <fullName evidence="4">DUF4345 domain-containing protein</fullName>
    </recommendedName>
</protein>
<gene>
    <name evidence="2" type="ORF">KPL78_06230</name>
</gene>
<keyword evidence="1" id="KW-0472">Membrane</keyword>
<feature type="transmembrane region" description="Helical" evidence="1">
    <location>
        <begin position="91"/>
        <end position="107"/>
    </location>
</feature>
<organism evidence="2 3">
    <name type="scientific">Roseomonas alba</name>
    <dbReference type="NCBI Taxonomy" id="2846776"/>
    <lineage>
        <taxon>Bacteria</taxon>
        <taxon>Pseudomonadati</taxon>
        <taxon>Pseudomonadota</taxon>
        <taxon>Alphaproteobacteria</taxon>
        <taxon>Acetobacterales</taxon>
        <taxon>Roseomonadaceae</taxon>
        <taxon>Roseomonas</taxon>
    </lineage>
</organism>
<feature type="transmembrane region" description="Helical" evidence="1">
    <location>
        <begin position="7"/>
        <end position="29"/>
    </location>
</feature>
<dbReference type="RefSeq" id="WP_219762052.1">
    <property type="nucleotide sequence ID" value="NZ_JAHYBZ010000002.1"/>
</dbReference>
<dbReference type="EMBL" id="JAHYBZ010000002">
    <property type="protein sequence ID" value="MBW6397436.1"/>
    <property type="molecule type" value="Genomic_DNA"/>
</dbReference>
<evidence type="ECO:0008006" key="4">
    <source>
        <dbReference type="Google" id="ProtNLM"/>
    </source>
</evidence>
<dbReference type="Proteomes" id="UP001196565">
    <property type="component" value="Unassembled WGS sequence"/>
</dbReference>
<evidence type="ECO:0000256" key="1">
    <source>
        <dbReference type="SAM" id="Phobius"/>
    </source>
</evidence>
<sequence length="110" mass="11641">MRIHAIAAAVEVATGLALAAGPGLVAWLILGQRLSAEAALAGRILGIGLTLLALACWRWPELGRPALLLFQLLVALPLAAVAIFTPISGPLLWPAILYHLIAWALLARRR</sequence>
<evidence type="ECO:0000313" key="2">
    <source>
        <dbReference type="EMBL" id="MBW6397436.1"/>
    </source>
</evidence>
<evidence type="ECO:0000313" key="3">
    <source>
        <dbReference type="Proteomes" id="UP001196565"/>
    </source>
</evidence>
<proteinExistence type="predicted"/>